<dbReference type="Proteomes" id="UP000444980">
    <property type="component" value="Unassembled WGS sequence"/>
</dbReference>
<evidence type="ECO:0000256" key="10">
    <source>
        <dbReference type="HAMAP-Rule" id="MF_00165"/>
    </source>
</evidence>
<gene>
    <name evidence="10 12" type="primary">tmk</name>
    <name evidence="12" type="ORF">nbrc107697_35320</name>
</gene>
<dbReference type="Gene3D" id="3.40.50.300">
    <property type="entry name" value="P-loop containing nucleotide triphosphate hydrolases"/>
    <property type="match status" value="1"/>
</dbReference>
<evidence type="ECO:0000313" key="13">
    <source>
        <dbReference type="Proteomes" id="UP000444980"/>
    </source>
</evidence>
<comment type="similarity">
    <text evidence="1 10">Belongs to the thymidylate kinase family.</text>
</comment>
<organism evidence="12 13">
    <name type="scientific">Gordonia crocea</name>
    <dbReference type="NCBI Taxonomy" id="589162"/>
    <lineage>
        <taxon>Bacteria</taxon>
        <taxon>Bacillati</taxon>
        <taxon>Actinomycetota</taxon>
        <taxon>Actinomycetes</taxon>
        <taxon>Mycobacteriales</taxon>
        <taxon>Gordoniaceae</taxon>
        <taxon>Gordonia</taxon>
    </lineage>
</organism>
<dbReference type="EC" id="2.7.4.9" evidence="2 10"/>
<feature type="domain" description="Thymidylate kinase-like" evidence="11">
    <location>
        <begin position="7"/>
        <end position="188"/>
    </location>
</feature>
<evidence type="ECO:0000259" key="11">
    <source>
        <dbReference type="Pfam" id="PF02223"/>
    </source>
</evidence>
<dbReference type="InterPro" id="IPR018094">
    <property type="entry name" value="Thymidylate_kinase"/>
</dbReference>
<keyword evidence="5 10" id="KW-0545">Nucleotide biosynthesis</keyword>
<keyword evidence="13" id="KW-1185">Reference proteome</keyword>
<evidence type="ECO:0000256" key="2">
    <source>
        <dbReference type="ARBA" id="ARBA00012980"/>
    </source>
</evidence>
<name>A0A7I9V2U8_9ACTN</name>
<protein>
    <recommendedName>
        <fullName evidence="3 10">Thymidylate kinase</fullName>
        <ecNumber evidence="2 10">2.7.4.9</ecNumber>
    </recommendedName>
    <alternativeName>
        <fullName evidence="10">dTMP kinase</fullName>
    </alternativeName>
</protein>
<dbReference type="RefSeq" id="WP_161928762.1">
    <property type="nucleotide sequence ID" value="NZ_BJOU01000019.1"/>
</dbReference>
<dbReference type="GO" id="GO:0004798">
    <property type="term" value="F:dTMP kinase activity"/>
    <property type="evidence" value="ECO:0007669"/>
    <property type="project" value="UniProtKB-UniRule"/>
</dbReference>
<dbReference type="PANTHER" id="PTHR10344">
    <property type="entry name" value="THYMIDYLATE KINASE"/>
    <property type="match status" value="1"/>
</dbReference>
<comment type="caution">
    <text evidence="10">Lacks conserved residue(s) required for the propagation of feature annotation.</text>
</comment>
<dbReference type="EMBL" id="BJOU01000019">
    <property type="protein sequence ID" value="GED99493.1"/>
    <property type="molecule type" value="Genomic_DNA"/>
</dbReference>
<keyword evidence="7 10" id="KW-0418">Kinase</keyword>
<dbReference type="GO" id="GO:0006235">
    <property type="term" value="P:dTTP biosynthetic process"/>
    <property type="evidence" value="ECO:0007669"/>
    <property type="project" value="UniProtKB-UniRule"/>
</dbReference>
<evidence type="ECO:0000256" key="4">
    <source>
        <dbReference type="ARBA" id="ARBA00022679"/>
    </source>
</evidence>
<dbReference type="InterPro" id="IPR027417">
    <property type="entry name" value="P-loop_NTPase"/>
</dbReference>
<reference evidence="13" key="1">
    <citation type="submission" date="2019-06" db="EMBL/GenBank/DDBJ databases">
        <title>Gordonia isolated from sludge of a wastewater treatment plant.</title>
        <authorList>
            <person name="Tamura T."/>
            <person name="Aoyama K."/>
            <person name="Kang Y."/>
            <person name="Saito S."/>
            <person name="Akiyama N."/>
            <person name="Yazawa K."/>
            <person name="Gonoi T."/>
            <person name="Mikami Y."/>
        </authorList>
    </citation>
    <scope>NUCLEOTIDE SEQUENCE [LARGE SCALE GENOMIC DNA]</scope>
    <source>
        <strain evidence="13">NBRC 107697</strain>
    </source>
</reference>
<dbReference type="GO" id="GO:0006233">
    <property type="term" value="P:dTDP biosynthetic process"/>
    <property type="evidence" value="ECO:0007669"/>
    <property type="project" value="InterPro"/>
</dbReference>
<evidence type="ECO:0000256" key="5">
    <source>
        <dbReference type="ARBA" id="ARBA00022727"/>
    </source>
</evidence>
<dbReference type="OrthoDB" id="9774907at2"/>
<evidence type="ECO:0000256" key="1">
    <source>
        <dbReference type="ARBA" id="ARBA00009776"/>
    </source>
</evidence>
<evidence type="ECO:0000256" key="9">
    <source>
        <dbReference type="ARBA" id="ARBA00048743"/>
    </source>
</evidence>
<evidence type="ECO:0000256" key="8">
    <source>
        <dbReference type="ARBA" id="ARBA00022840"/>
    </source>
</evidence>
<keyword evidence="6 10" id="KW-0547">Nucleotide-binding</keyword>
<dbReference type="AlphaFoldDB" id="A0A7I9V2U8"/>
<comment type="catalytic activity">
    <reaction evidence="9 10">
        <text>dTMP + ATP = dTDP + ADP</text>
        <dbReference type="Rhea" id="RHEA:13517"/>
        <dbReference type="ChEBI" id="CHEBI:30616"/>
        <dbReference type="ChEBI" id="CHEBI:58369"/>
        <dbReference type="ChEBI" id="CHEBI:63528"/>
        <dbReference type="ChEBI" id="CHEBI:456216"/>
        <dbReference type="EC" id="2.7.4.9"/>
    </reaction>
</comment>
<dbReference type="CDD" id="cd01672">
    <property type="entry name" value="TMPK"/>
    <property type="match status" value="1"/>
</dbReference>
<accession>A0A7I9V2U8</accession>
<dbReference type="InterPro" id="IPR039430">
    <property type="entry name" value="Thymidylate_kin-like_dom"/>
</dbReference>
<dbReference type="Pfam" id="PF02223">
    <property type="entry name" value="Thymidylate_kin"/>
    <property type="match status" value="1"/>
</dbReference>
<dbReference type="GO" id="GO:0005524">
    <property type="term" value="F:ATP binding"/>
    <property type="evidence" value="ECO:0007669"/>
    <property type="project" value="UniProtKB-UniRule"/>
</dbReference>
<evidence type="ECO:0000256" key="7">
    <source>
        <dbReference type="ARBA" id="ARBA00022777"/>
    </source>
</evidence>
<keyword evidence="4 10" id="KW-0808">Transferase</keyword>
<proteinExistence type="inferred from homology"/>
<dbReference type="PANTHER" id="PTHR10344:SF4">
    <property type="entry name" value="UMP-CMP KINASE 2, MITOCHONDRIAL"/>
    <property type="match status" value="1"/>
</dbReference>
<evidence type="ECO:0000256" key="6">
    <source>
        <dbReference type="ARBA" id="ARBA00022741"/>
    </source>
</evidence>
<evidence type="ECO:0000313" key="12">
    <source>
        <dbReference type="EMBL" id="GED99493.1"/>
    </source>
</evidence>
<sequence length="213" mass="23030">MATFITVEGIDGAGKRTLVDGLRRGWEADGVRVATIAFPRYGESVHADLSAEALRGFHGDVTDSAYAMALLFALDRREAAPALRSLIAENDVVVADRYVASNAAYTAARVAERSTGAAVAATEWVRALEFDRFDLPVPDWQLFLGVPVEVAAQRAVDRAETDAGRDRDRYERDAALQARVDEAYRGLAAAQWVSPWRVLSGDPVPGLAAELLA</sequence>
<comment type="caution">
    <text evidence="12">The sequence shown here is derived from an EMBL/GenBank/DDBJ whole genome shotgun (WGS) entry which is preliminary data.</text>
</comment>
<comment type="function">
    <text evidence="10">Phosphorylation of dTMP to form dTDP in both de novo and salvage pathways of dTTP synthesis.</text>
</comment>
<dbReference type="GO" id="GO:0006227">
    <property type="term" value="P:dUDP biosynthetic process"/>
    <property type="evidence" value="ECO:0007669"/>
    <property type="project" value="TreeGrafter"/>
</dbReference>
<dbReference type="SUPFAM" id="SSF52540">
    <property type="entry name" value="P-loop containing nucleoside triphosphate hydrolases"/>
    <property type="match status" value="1"/>
</dbReference>
<dbReference type="GO" id="GO:0005829">
    <property type="term" value="C:cytosol"/>
    <property type="evidence" value="ECO:0007669"/>
    <property type="project" value="TreeGrafter"/>
</dbReference>
<dbReference type="NCBIfam" id="NF005923">
    <property type="entry name" value="PRK07933.1"/>
    <property type="match status" value="1"/>
</dbReference>
<evidence type="ECO:0000256" key="3">
    <source>
        <dbReference type="ARBA" id="ARBA00017144"/>
    </source>
</evidence>
<keyword evidence="8 10" id="KW-0067">ATP-binding</keyword>
<dbReference type="HAMAP" id="MF_00165">
    <property type="entry name" value="Thymidylate_kinase"/>
    <property type="match status" value="1"/>
</dbReference>